<evidence type="ECO:0000256" key="12">
    <source>
        <dbReference type="SAM" id="Phobius"/>
    </source>
</evidence>
<protein>
    <recommendedName>
        <fullName evidence="13">G-protein coupled receptors family 1 profile domain-containing protein</fullName>
    </recommendedName>
</protein>
<comment type="subcellular location">
    <subcellularLocation>
        <location evidence="1">Cell membrane</location>
        <topology evidence="1">Multi-pass membrane protein</topology>
    </subcellularLocation>
</comment>
<dbReference type="Gene3D" id="1.20.1070.10">
    <property type="entry name" value="Rhodopsin 7-helix transmembrane proteins"/>
    <property type="match status" value="1"/>
</dbReference>
<dbReference type="GO" id="GO:0004950">
    <property type="term" value="F:chemokine receptor activity"/>
    <property type="evidence" value="ECO:0007669"/>
    <property type="project" value="InterPro"/>
</dbReference>
<dbReference type="PANTHER" id="PTHR24232:SF97">
    <property type="entry name" value="G-PROTEIN COUPLED RECEPTORS FAMILY 1 PROFILE DOMAIN-CONTAINING PROTEIN"/>
    <property type="match status" value="1"/>
</dbReference>
<evidence type="ECO:0000256" key="10">
    <source>
        <dbReference type="RuleBase" id="RU000688"/>
    </source>
</evidence>
<comment type="similarity">
    <text evidence="10">Belongs to the G-protein coupled receptor 1 family.</text>
</comment>
<dbReference type="CDD" id="cd15164">
    <property type="entry name" value="7tmA_GPR35-like"/>
    <property type="match status" value="1"/>
</dbReference>
<dbReference type="PROSITE" id="PS00237">
    <property type="entry name" value="G_PROTEIN_RECEP_F1_1"/>
    <property type="match status" value="1"/>
</dbReference>
<accession>A0A9D3WRC4</accession>
<dbReference type="SUPFAM" id="SSF81321">
    <property type="entry name" value="Family A G protein-coupled receptor-like"/>
    <property type="match status" value="1"/>
</dbReference>
<evidence type="ECO:0000256" key="8">
    <source>
        <dbReference type="ARBA" id="ARBA00023180"/>
    </source>
</evidence>
<dbReference type="GO" id="GO:0007200">
    <property type="term" value="P:phospholipase C-activating G protein-coupled receptor signaling pathway"/>
    <property type="evidence" value="ECO:0007669"/>
    <property type="project" value="TreeGrafter"/>
</dbReference>
<evidence type="ECO:0000256" key="2">
    <source>
        <dbReference type="ARBA" id="ARBA00022475"/>
    </source>
</evidence>
<feature type="domain" description="G-protein coupled receptors family 1 profile" evidence="13">
    <location>
        <begin position="32"/>
        <end position="276"/>
    </location>
</feature>
<keyword evidence="2" id="KW-1003">Cell membrane</keyword>
<keyword evidence="7 10" id="KW-0675">Receptor</keyword>
<evidence type="ECO:0000313" key="14">
    <source>
        <dbReference type="EMBL" id="KAH1165536.1"/>
    </source>
</evidence>
<dbReference type="Proteomes" id="UP000827986">
    <property type="component" value="Unassembled WGS sequence"/>
</dbReference>
<comment type="caution">
    <text evidence="14">The sequence shown here is derived from an EMBL/GenBank/DDBJ whole genome shotgun (WGS) entry which is preliminary data.</text>
</comment>
<keyword evidence="4 12" id="KW-1133">Transmembrane helix</keyword>
<evidence type="ECO:0000256" key="5">
    <source>
        <dbReference type="ARBA" id="ARBA00023040"/>
    </source>
</evidence>
<dbReference type="PANTHER" id="PTHR24232">
    <property type="entry name" value="G-PROTEIN COUPLED RECEPTOR"/>
    <property type="match status" value="1"/>
</dbReference>
<gene>
    <name evidence="14" type="ORF">KIL84_023095</name>
</gene>
<evidence type="ECO:0000259" key="13">
    <source>
        <dbReference type="PROSITE" id="PS50262"/>
    </source>
</evidence>
<feature type="transmembrane region" description="Helical" evidence="12">
    <location>
        <begin position="53"/>
        <end position="74"/>
    </location>
</feature>
<feature type="transmembrane region" description="Helical" evidence="12">
    <location>
        <begin position="213"/>
        <end position="236"/>
    </location>
</feature>
<keyword evidence="8" id="KW-0325">Glycoprotein</keyword>
<keyword evidence="9 10" id="KW-0807">Transducer</keyword>
<dbReference type="EMBL" id="JAHDVG010000488">
    <property type="protein sequence ID" value="KAH1165536.1"/>
    <property type="molecule type" value="Genomic_DNA"/>
</dbReference>
<sequence>MNCNNTNGTVQENLNLLQLIIYIPIVFFGVIFNIIAFWVFCCKLKKWTETRVYMINLVIADCFLLFTLPFIVHFHRTEHPIDKLCYVIQTIYFTNMPVSIYIITLIAVDRFIAIKYPLKAKNFRSPLKAAVSCGFLWIIIIIYAYFNPRFTKESTNICFRKIHADPAKLTLLSSILGFFMPLVILSFCSIQVIRCLKMKKNMSPPEETSIQKALWIVSMNLSVFIICFLPFNVGLLVRYAMEEAGAACSLLHNASLFIRVAAWVANSNCCLDTLCYYFVAKEFQEASSLLPPFKSLKSRSNQSQITTTNALSDHRKMLNDDSIVKDDADVIIAVGMMFRGSENPQPASVAPKIKHTGQDGSKVTIRGEGEEVAESLPVSLRILDTDKS</sequence>
<dbReference type="InterPro" id="IPR044734">
    <property type="entry name" value="GPR35_7tmA"/>
</dbReference>
<dbReference type="InterPro" id="IPR000276">
    <property type="entry name" value="GPCR_Rhodpsn"/>
</dbReference>
<evidence type="ECO:0000313" key="15">
    <source>
        <dbReference type="Proteomes" id="UP000827986"/>
    </source>
</evidence>
<dbReference type="GO" id="GO:0035025">
    <property type="term" value="P:positive regulation of Rho protein signal transduction"/>
    <property type="evidence" value="ECO:0007669"/>
    <property type="project" value="TreeGrafter"/>
</dbReference>
<feature type="region of interest" description="Disordered" evidence="11">
    <location>
        <begin position="343"/>
        <end position="362"/>
    </location>
</feature>
<feature type="transmembrane region" description="Helical" evidence="12">
    <location>
        <begin position="129"/>
        <end position="146"/>
    </location>
</feature>
<evidence type="ECO:0000256" key="9">
    <source>
        <dbReference type="ARBA" id="ARBA00023224"/>
    </source>
</evidence>
<evidence type="ECO:0000256" key="4">
    <source>
        <dbReference type="ARBA" id="ARBA00022989"/>
    </source>
</evidence>
<dbReference type="Pfam" id="PF00001">
    <property type="entry name" value="7tm_1"/>
    <property type="match status" value="1"/>
</dbReference>
<keyword evidence="6 12" id="KW-0472">Membrane</keyword>
<keyword evidence="5 10" id="KW-0297">G-protein coupled receptor</keyword>
<keyword evidence="3 10" id="KW-0812">Transmembrane</keyword>
<organism evidence="14 15">
    <name type="scientific">Mauremys mutica</name>
    <name type="common">yellowpond turtle</name>
    <dbReference type="NCBI Taxonomy" id="74926"/>
    <lineage>
        <taxon>Eukaryota</taxon>
        <taxon>Metazoa</taxon>
        <taxon>Chordata</taxon>
        <taxon>Craniata</taxon>
        <taxon>Vertebrata</taxon>
        <taxon>Euteleostomi</taxon>
        <taxon>Archelosauria</taxon>
        <taxon>Testudinata</taxon>
        <taxon>Testudines</taxon>
        <taxon>Cryptodira</taxon>
        <taxon>Durocryptodira</taxon>
        <taxon>Testudinoidea</taxon>
        <taxon>Geoemydidae</taxon>
        <taxon>Geoemydinae</taxon>
        <taxon>Mauremys</taxon>
    </lineage>
</organism>
<proteinExistence type="inferred from homology"/>
<evidence type="ECO:0000256" key="11">
    <source>
        <dbReference type="SAM" id="MobiDB-lite"/>
    </source>
</evidence>
<dbReference type="InterPro" id="IPR017452">
    <property type="entry name" value="GPCR_Rhodpsn_7TM"/>
</dbReference>
<feature type="transmembrane region" description="Helical" evidence="12">
    <location>
        <begin position="20"/>
        <end position="41"/>
    </location>
</feature>
<evidence type="ECO:0000256" key="3">
    <source>
        <dbReference type="ARBA" id="ARBA00022692"/>
    </source>
</evidence>
<dbReference type="PRINTS" id="PR00237">
    <property type="entry name" value="GPCRRHODOPSN"/>
</dbReference>
<evidence type="ECO:0000256" key="6">
    <source>
        <dbReference type="ARBA" id="ARBA00023136"/>
    </source>
</evidence>
<dbReference type="PROSITE" id="PS50262">
    <property type="entry name" value="G_PROTEIN_RECEP_F1_2"/>
    <property type="match status" value="1"/>
</dbReference>
<dbReference type="GO" id="GO:0005886">
    <property type="term" value="C:plasma membrane"/>
    <property type="evidence" value="ECO:0007669"/>
    <property type="project" value="UniProtKB-SubCell"/>
</dbReference>
<feature type="transmembrane region" description="Helical" evidence="12">
    <location>
        <begin position="169"/>
        <end position="193"/>
    </location>
</feature>
<name>A0A9D3WRC4_9SAUR</name>
<reference evidence="14" key="1">
    <citation type="submission" date="2021-09" db="EMBL/GenBank/DDBJ databases">
        <title>The genome of Mauremys mutica provides insights into the evolution of semi-aquatic lifestyle.</title>
        <authorList>
            <person name="Gong S."/>
            <person name="Gao Y."/>
        </authorList>
    </citation>
    <scope>NUCLEOTIDE SEQUENCE</scope>
    <source>
        <strain evidence="14">MM-2020</strain>
        <tissue evidence="14">Muscle</tissue>
    </source>
</reference>
<dbReference type="AlphaFoldDB" id="A0A9D3WRC4"/>
<evidence type="ECO:0000256" key="7">
    <source>
        <dbReference type="ARBA" id="ARBA00023170"/>
    </source>
</evidence>
<dbReference type="FunFam" id="1.20.1070.10:FF:000142">
    <property type="entry name" value="G protein-coupled receptor 55"/>
    <property type="match status" value="1"/>
</dbReference>
<keyword evidence="15" id="KW-1185">Reference proteome</keyword>
<evidence type="ECO:0000256" key="1">
    <source>
        <dbReference type="ARBA" id="ARBA00004651"/>
    </source>
</evidence>
<feature type="transmembrane region" description="Helical" evidence="12">
    <location>
        <begin position="86"/>
        <end position="108"/>
    </location>
</feature>